<sequence>MTTVHYGVVLRTRAATWAYVAALAVAEAVVWSLSPEHKARVVGWVSTNVANLSHHPVGSLAASALVPDSYPVVWVGLAVVAVLPVNALLGNRRTVLLFVLLHLLGTLVSEGVVAWRLAHAALPEAARHQLDTGPSFVLVPGLVLVVLFGTWWWRPIAAVGMWGLWPYLFVGLGRLEVAAVGHVTVMVLAVPLFLLLRRGHVPATGRPVPEGVVPEGAVPEGVVPADASATEPLTP</sequence>
<comment type="caution">
    <text evidence="2">The sequence shown here is derived from an EMBL/GenBank/DDBJ whole genome shotgun (WGS) entry which is preliminary data.</text>
</comment>
<dbReference type="Pfam" id="PF20401">
    <property type="entry name" value="Rhomboid_2"/>
    <property type="match status" value="1"/>
</dbReference>
<evidence type="ECO:0000256" key="1">
    <source>
        <dbReference type="SAM" id="Phobius"/>
    </source>
</evidence>
<evidence type="ECO:0000313" key="3">
    <source>
        <dbReference type="Proteomes" id="UP000261811"/>
    </source>
</evidence>
<keyword evidence="1" id="KW-0812">Transmembrane</keyword>
<protein>
    <submittedName>
        <fullName evidence="2">Uncharacterized protein</fullName>
    </submittedName>
</protein>
<keyword evidence="1" id="KW-0472">Membrane</keyword>
<keyword evidence="1" id="KW-1133">Transmembrane helix</keyword>
<dbReference type="InterPro" id="IPR046862">
    <property type="entry name" value="Rhomboid_2"/>
</dbReference>
<name>A0A372JUJ2_9ACTN</name>
<evidence type="ECO:0000313" key="2">
    <source>
        <dbReference type="EMBL" id="RFU43404.1"/>
    </source>
</evidence>
<gene>
    <name evidence="2" type="ORF">DZF91_01340</name>
</gene>
<reference evidence="2 3" key="1">
    <citation type="submission" date="2018-08" db="EMBL/GenBank/DDBJ databases">
        <title>Actinomadura jelena sp. nov., a novel Actinomycete isolated from soil in Chad.</title>
        <authorList>
            <person name="Shi L."/>
        </authorList>
    </citation>
    <scope>NUCLEOTIDE SEQUENCE [LARGE SCALE GENOMIC DNA]</scope>
    <source>
        <strain evidence="2 3">NEAU-G17</strain>
    </source>
</reference>
<dbReference type="AlphaFoldDB" id="A0A372JUJ2"/>
<feature type="transmembrane region" description="Helical" evidence="1">
    <location>
        <begin position="95"/>
        <end position="115"/>
    </location>
</feature>
<feature type="transmembrane region" description="Helical" evidence="1">
    <location>
        <begin position="72"/>
        <end position="89"/>
    </location>
</feature>
<accession>A0A372JUJ2</accession>
<keyword evidence="3" id="KW-1185">Reference proteome</keyword>
<proteinExistence type="predicted"/>
<organism evidence="2 3">
    <name type="scientific">Actinomadura logoneensis</name>
    <dbReference type="NCBI Taxonomy" id="2293572"/>
    <lineage>
        <taxon>Bacteria</taxon>
        <taxon>Bacillati</taxon>
        <taxon>Actinomycetota</taxon>
        <taxon>Actinomycetes</taxon>
        <taxon>Streptosporangiales</taxon>
        <taxon>Thermomonosporaceae</taxon>
        <taxon>Actinomadura</taxon>
    </lineage>
</organism>
<dbReference type="Proteomes" id="UP000261811">
    <property type="component" value="Unassembled WGS sequence"/>
</dbReference>
<feature type="transmembrane region" description="Helical" evidence="1">
    <location>
        <begin position="173"/>
        <end position="196"/>
    </location>
</feature>
<dbReference type="EMBL" id="QURH01000023">
    <property type="protein sequence ID" value="RFU43404.1"/>
    <property type="molecule type" value="Genomic_DNA"/>
</dbReference>
<feature type="transmembrane region" description="Helical" evidence="1">
    <location>
        <begin position="14"/>
        <end position="33"/>
    </location>
</feature>
<feature type="transmembrane region" description="Helical" evidence="1">
    <location>
        <begin position="136"/>
        <end position="153"/>
    </location>
</feature>